<sequence length="424" mass="45558">MLFTATFIFCLFIGVPIFATLGIPAVIELLRSPIPLVTLSQNLFTGVDQFPLLAIPCFILAGGIMIRSEITNEIIEVMNILVGKIPGGLAVVTVFSCMFFAAISGSGPGTTAAIGSIMIPAMLRKGYQVDFAGAVSASGGALGVIIPPSNPMIVYGVLANVSIADLFIAGVVPGMLLGLAMIAVCLFTGITKGYAADQEPFSIRRLLRAINRGKFSIFMPFLILGGIYLGIFTPTEASVVAVLYALFVGFVVKRIFTFKAFWDSLSETSLICGGLVLIMGTAMFFGRFLALEQVPQKIANIILSISKDPTILLIVITLFLMAIGTFMETLSTVIILTPIFLPILKILGINPIHFGIIFVVTNEIGFLTPPLGVNLFVACGLTKRTLEQISIKMIPFIIAICITLLILIYFPKITLFLPELMRGR</sequence>
<feature type="transmembrane region" description="Helical" evidence="7">
    <location>
        <begin position="364"/>
        <end position="381"/>
    </location>
</feature>
<protein>
    <recommendedName>
        <fullName evidence="8">TRAP C4-dicarboxylate transport system permease DctM subunit domain-containing protein</fullName>
    </recommendedName>
</protein>
<evidence type="ECO:0000256" key="3">
    <source>
        <dbReference type="ARBA" id="ARBA00022519"/>
    </source>
</evidence>
<dbReference type="EMBL" id="AP028679">
    <property type="protein sequence ID" value="BEQ16949.1"/>
    <property type="molecule type" value="Genomic_DNA"/>
</dbReference>
<proteinExistence type="predicted"/>
<dbReference type="InterPro" id="IPR004681">
    <property type="entry name" value="TRAP_DctM"/>
</dbReference>
<feature type="transmembrane region" description="Helical" evidence="7">
    <location>
        <begin position="393"/>
        <end position="411"/>
    </location>
</feature>
<feature type="transmembrane region" description="Helical" evidence="7">
    <location>
        <begin position="7"/>
        <end position="30"/>
    </location>
</feature>
<dbReference type="GO" id="GO:0022857">
    <property type="term" value="F:transmembrane transporter activity"/>
    <property type="evidence" value="ECO:0007669"/>
    <property type="project" value="TreeGrafter"/>
</dbReference>
<evidence type="ECO:0000313" key="9">
    <source>
        <dbReference type="EMBL" id="BEQ16949.1"/>
    </source>
</evidence>
<comment type="subcellular location">
    <subcellularLocation>
        <location evidence="1">Cell inner membrane</location>
        <topology evidence="1">Multi-pass membrane protein</topology>
    </subcellularLocation>
</comment>
<keyword evidence="10" id="KW-1185">Reference proteome</keyword>
<dbReference type="RefSeq" id="WP_338603521.1">
    <property type="nucleotide sequence ID" value="NZ_AP028679.1"/>
</dbReference>
<dbReference type="InterPro" id="IPR010656">
    <property type="entry name" value="DctM"/>
</dbReference>
<dbReference type="GO" id="GO:0005886">
    <property type="term" value="C:plasma membrane"/>
    <property type="evidence" value="ECO:0007669"/>
    <property type="project" value="UniProtKB-SubCell"/>
</dbReference>
<dbReference type="AlphaFoldDB" id="A0AAU9EPK6"/>
<feature type="transmembrane region" description="Helical" evidence="7">
    <location>
        <begin position="176"/>
        <end position="195"/>
    </location>
</feature>
<dbReference type="PANTHER" id="PTHR33362">
    <property type="entry name" value="SIALIC ACID TRAP TRANSPORTER PERMEASE PROTEIN SIAT-RELATED"/>
    <property type="match status" value="1"/>
</dbReference>
<evidence type="ECO:0000256" key="1">
    <source>
        <dbReference type="ARBA" id="ARBA00004429"/>
    </source>
</evidence>
<evidence type="ECO:0000256" key="7">
    <source>
        <dbReference type="SAM" id="Phobius"/>
    </source>
</evidence>
<feature type="transmembrane region" description="Helical" evidence="7">
    <location>
        <begin position="268"/>
        <end position="290"/>
    </location>
</feature>
<keyword evidence="5 7" id="KW-1133">Transmembrane helix</keyword>
<feature type="transmembrane region" description="Helical" evidence="7">
    <location>
        <begin position="50"/>
        <end position="66"/>
    </location>
</feature>
<dbReference type="PIRSF" id="PIRSF006066">
    <property type="entry name" value="HI0050"/>
    <property type="match status" value="1"/>
</dbReference>
<dbReference type="NCBIfam" id="TIGR00786">
    <property type="entry name" value="dctM"/>
    <property type="match status" value="1"/>
</dbReference>
<reference evidence="10" key="1">
    <citation type="journal article" date="2023" name="Arch. Microbiol.">
        <title>Desulfoferula mesophilus gen. nov. sp. nov., a mesophilic sulfate-reducing bacterium isolated from a brackish lake sediment.</title>
        <authorList>
            <person name="Watanabe T."/>
            <person name="Yabe T."/>
            <person name="Tsuji J.M."/>
            <person name="Fukui M."/>
        </authorList>
    </citation>
    <scope>NUCLEOTIDE SEQUENCE [LARGE SCALE GENOMIC DNA]</scope>
    <source>
        <strain evidence="10">12FAK</strain>
    </source>
</reference>
<evidence type="ECO:0000256" key="5">
    <source>
        <dbReference type="ARBA" id="ARBA00022989"/>
    </source>
</evidence>
<dbReference type="Pfam" id="PF06808">
    <property type="entry name" value="DctM"/>
    <property type="match status" value="1"/>
</dbReference>
<gene>
    <name evidence="9" type="ORF">FAK_40150</name>
</gene>
<dbReference type="KEGG" id="dmp:FAK_40150"/>
<feature type="transmembrane region" description="Helical" evidence="7">
    <location>
        <begin position="215"/>
        <end position="231"/>
    </location>
</feature>
<feature type="transmembrane region" description="Helical" evidence="7">
    <location>
        <begin position="87"/>
        <end position="107"/>
    </location>
</feature>
<evidence type="ECO:0000259" key="8">
    <source>
        <dbReference type="Pfam" id="PF06808"/>
    </source>
</evidence>
<feature type="domain" description="TRAP C4-dicarboxylate transport system permease DctM subunit" evidence="8">
    <location>
        <begin position="6"/>
        <end position="413"/>
    </location>
</feature>
<keyword evidence="3" id="KW-0997">Cell inner membrane</keyword>
<feature type="transmembrane region" description="Helical" evidence="7">
    <location>
        <begin position="310"/>
        <end position="327"/>
    </location>
</feature>
<name>A0AAU9EPK6_9BACT</name>
<keyword evidence="6 7" id="KW-0472">Membrane</keyword>
<keyword evidence="4 7" id="KW-0812">Transmembrane</keyword>
<evidence type="ECO:0000256" key="4">
    <source>
        <dbReference type="ARBA" id="ARBA00022692"/>
    </source>
</evidence>
<evidence type="ECO:0000313" key="10">
    <source>
        <dbReference type="Proteomes" id="UP001366166"/>
    </source>
</evidence>
<evidence type="ECO:0000256" key="2">
    <source>
        <dbReference type="ARBA" id="ARBA00022475"/>
    </source>
</evidence>
<evidence type="ECO:0000256" key="6">
    <source>
        <dbReference type="ARBA" id="ARBA00023136"/>
    </source>
</evidence>
<keyword evidence="2" id="KW-1003">Cell membrane</keyword>
<organism evidence="9 10">
    <name type="scientific">Desulfoferula mesophila</name>
    <dbReference type="NCBI Taxonomy" id="3058419"/>
    <lineage>
        <taxon>Bacteria</taxon>
        <taxon>Pseudomonadati</taxon>
        <taxon>Thermodesulfobacteriota</taxon>
        <taxon>Desulfarculia</taxon>
        <taxon>Desulfarculales</taxon>
        <taxon>Desulfarculaceae</taxon>
        <taxon>Desulfoferula</taxon>
    </lineage>
</organism>
<dbReference type="Proteomes" id="UP001366166">
    <property type="component" value="Chromosome"/>
</dbReference>
<feature type="transmembrane region" description="Helical" evidence="7">
    <location>
        <begin position="237"/>
        <end position="256"/>
    </location>
</feature>
<accession>A0AAU9EPK6</accession>